<dbReference type="EMBL" id="PGCI01000012">
    <property type="protein sequence ID" value="PLW50091.1"/>
    <property type="molecule type" value="Genomic_DNA"/>
</dbReference>
<dbReference type="Proteomes" id="UP000235392">
    <property type="component" value="Unassembled WGS sequence"/>
</dbReference>
<organism evidence="1 2">
    <name type="scientific">Puccinia coronata f. sp. avenae</name>
    <dbReference type="NCBI Taxonomy" id="200324"/>
    <lineage>
        <taxon>Eukaryota</taxon>
        <taxon>Fungi</taxon>
        <taxon>Dikarya</taxon>
        <taxon>Basidiomycota</taxon>
        <taxon>Pucciniomycotina</taxon>
        <taxon>Pucciniomycetes</taxon>
        <taxon>Pucciniales</taxon>
        <taxon>Pucciniaceae</taxon>
        <taxon>Puccinia</taxon>
    </lineage>
</organism>
<evidence type="ECO:0000313" key="2">
    <source>
        <dbReference type="Proteomes" id="UP000235392"/>
    </source>
</evidence>
<sequence>MEDATHTLLQDFVDSLANLPSEVGHLLCKIAFLDYAKKSGKHDEKEINLSFGTWKNNYNLFSNDSQK</sequence>
<evidence type="ECO:0000313" key="1">
    <source>
        <dbReference type="EMBL" id="PLW50091.1"/>
    </source>
</evidence>
<protein>
    <submittedName>
        <fullName evidence="1">Uncharacterized protein</fullName>
    </submittedName>
</protein>
<reference evidence="1 2" key="1">
    <citation type="submission" date="2017-11" db="EMBL/GenBank/DDBJ databases">
        <title>De novo assembly and phasing of dikaryotic genomes from two isolates of Puccinia coronata f. sp. avenae, the causal agent of oat crown rust.</title>
        <authorList>
            <person name="Miller M.E."/>
            <person name="Zhang Y."/>
            <person name="Omidvar V."/>
            <person name="Sperschneider J."/>
            <person name="Schwessinger B."/>
            <person name="Raley C."/>
            <person name="Palmer J.M."/>
            <person name="Garnica D."/>
            <person name="Upadhyaya N."/>
            <person name="Rathjen J."/>
            <person name="Taylor J.M."/>
            <person name="Park R.F."/>
            <person name="Dodds P.N."/>
            <person name="Hirsch C.D."/>
            <person name="Kianian S.F."/>
            <person name="Figueroa M."/>
        </authorList>
    </citation>
    <scope>NUCLEOTIDE SEQUENCE [LARGE SCALE GENOMIC DNA]</scope>
    <source>
        <strain evidence="1">12SD80</strain>
    </source>
</reference>
<dbReference type="AlphaFoldDB" id="A0A2N5VJB9"/>
<comment type="caution">
    <text evidence="1">The sequence shown here is derived from an EMBL/GenBank/DDBJ whole genome shotgun (WGS) entry which is preliminary data.</text>
</comment>
<name>A0A2N5VJB9_9BASI</name>
<proteinExistence type="predicted"/>
<accession>A0A2N5VJB9</accession>
<gene>
    <name evidence="1" type="ORF">PCASD_01830</name>
</gene>